<keyword evidence="2 4" id="KW-0808">Transferase</keyword>
<dbReference type="EC" id="2.3.1.-" evidence="4"/>
<name>A0A543EU55_9MICO</name>
<dbReference type="Proteomes" id="UP000320235">
    <property type="component" value="Unassembled WGS sequence"/>
</dbReference>
<comment type="similarity">
    <text evidence="1 4">Belongs to the antibiotic N-acetyltransferase family.</text>
</comment>
<dbReference type="GO" id="GO:0046677">
    <property type="term" value="P:response to antibiotic"/>
    <property type="evidence" value="ECO:0007669"/>
    <property type="project" value="UniProtKB-KW"/>
</dbReference>
<evidence type="ECO:0000256" key="1">
    <source>
        <dbReference type="ARBA" id="ARBA00006383"/>
    </source>
</evidence>
<keyword evidence="7" id="KW-1185">Reference proteome</keyword>
<organism evidence="6 7">
    <name type="scientific">Microbacterium kyungheense</name>
    <dbReference type="NCBI Taxonomy" id="1263636"/>
    <lineage>
        <taxon>Bacteria</taxon>
        <taxon>Bacillati</taxon>
        <taxon>Actinomycetota</taxon>
        <taxon>Actinomycetes</taxon>
        <taxon>Micrococcales</taxon>
        <taxon>Microbacteriaceae</taxon>
        <taxon>Microbacterium</taxon>
    </lineage>
</organism>
<dbReference type="GO" id="GO:0046353">
    <property type="term" value="F:aminoglycoside 3-N-acetyltransferase activity"/>
    <property type="evidence" value="ECO:0007669"/>
    <property type="project" value="UniProtKB-EC"/>
</dbReference>
<keyword evidence="3 4" id="KW-0012">Acyltransferase</keyword>
<evidence type="ECO:0000256" key="4">
    <source>
        <dbReference type="RuleBase" id="RU365031"/>
    </source>
</evidence>
<evidence type="ECO:0000256" key="3">
    <source>
        <dbReference type="ARBA" id="ARBA00023315"/>
    </source>
</evidence>
<accession>A0A543EU55</accession>
<gene>
    <name evidence="6" type="ORF">FB391_2559</name>
</gene>
<dbReference type="AlphaFoldDB" id="A0A543EU55"/>
<dbReference type="PANTHER" id="PTHR11104:SF0">
    <property type="entry name" value="SPBETA PROPHAGE-DERIVED AMINOGLYCOSIDE N(3')-ACETYLTRANSFERASE-LIKE PROTEIN YOKD"/>
    <property type="match status" value="1"/>
</dbReference>
<proteinExistence type="inferred from homology"/>
<evidence type="ECO:0000256" key="2">
    <source>
        <dbReference type="ARBA" id="ARBA00022679"/>
    </source>
</evidence>
<evidence type="ECO:0000256" key="5">
    <source>
        <dbReference type="SAM" id="MobiDB-lite"/>
    </source>
</evidence>
<evidence type="ECO:0000313" key="6">
    <source>
        <dbReference type="EMBL" id="TQM25100.1"/>
    </source>
</evidence>
<dbReference type="EMBL" id="VFPE01000003">
    <property type="protein sequence ID" value="TQM25100.1"/>
    <property type="molecule type" value="Genomic_DNA"/>
</dbReference>
<comment type="catalytic activity">
    <reaction evidence="4">
        <text>a 2-deoxystreptamine antibiotic + acetyl-CoA = an N(3)-acetyl-2-deoxystreptamine antibiotic + CoA + H(+)</text>
        <dbReference type="Rhea" id="RHEA:12665"/>
        <dbReference type="ChEBI" id="CHEBI:15378"/>
        <dbReference type="ChEBI" id="CHEBI:57287"/>
        <dbReference type="ChEBI" id="CHEBI:57288"/>
        <dbReference type="ChEBI" id="CHEBI:57921"/>
        <dbReference type="ChEBI" id="CHEBI:77452"/>
        <dbReference type="EC" id="2.3.1.81"/>
    </reaction>
</comment>
<dbReference type="InterPro" id="IPR003679">
    <property type="entry name" value="Amioglycoside_AcTrfase"/>
</dbReference>
<dbReference type="InterPro" id="IPR028345">
    <property type="entry name" value="Antibiotic_NAT-like"/>
</dbReference>
<evidence type="ECO:0000313" key="7">
    <source>
        <dbReference type="Proteomes" id="UP000320235"/>
    </source>
</evidence>
<feature type="compositionally biased region" description="Low complexity" evidence="5">
    <location>
        <begin position="48"/>
        <end position="61"/>
    </location>
</feature>
<feature type="region of interest" description="Disordered" evidence="5">
    <location>
        <begin position="43"/>
        <end position="72"/>
    </location>
</feature>
<protein>
    <recommendedName>
        <fullName evidence="4">Aminoglycoside N(3)-acetyltransferase</fullName>
        <ecNumber evidence="4">2.3.1.-</ecNumber>
    </recommendedName>
</protein>
<dbReference type="SUPFAM" id="SSF110710">
    <property type="entry name" value="TTHA0583/YokD-like"/>
    <property type="match status" value="1"/>
</dbReference>
<reference evidence="6 7" key="1">
    <citation type="submission" date="2019-06" db="EMBL/GenBank/DDBJ databases">
        <title>Sequencing the genomes of 1000 actinobacteria strains.</title>
        <authorList>
            <person name="Klenk H.-P."/>
        </authorList>
    </citation>
    <scope>NUCLEOTIDE SEQUENCE [LARGE SCALE GENOMIC DNA]</scope>
    <source>
        <strain evidence="6 7">DSM 105492</strain>
    </source>
</reference>
<keyword evidence="4" id="KW-0046">Antibiotic resistance</keyword>
<comment type="caution">
    <text evidence="6">The sequence shown here is derived from an EMBL/GenBank/DDBJ whole genome shotgun (WGS) entry which is preliminary data.</text>
</comment>
<sequence length="402" mass="42816">MCTYVCTNSANARVGDWASCPPNAPRTSGPGSPVRTARITRTTEYRHSGSSRSEVSRSVRSTPRMPKAKLPAQDAIARRTSSVCGLRLRCKPVGRGSPSLVTSPFASRRNRLQPPVAGNNHCWVALATSGSVGHTRDMKILAVKELDVEYVGVGDLVGGLRSAGVESGDAVLVHCALSSFGNVVGGEQAVVEALRLAVGPMGTIVMPTQSWHLCDPNFLDDPALDGAARARVRELLPAFDAALTPTRTMGRVAELFRTQPGVLRSAHPHRSFAAQGLEAEGIVAEHELREPFGERSPLARLYAIGAKVVLLGVGYESCTALHLAECRAGGPGRSRVRNGAPLLIDGQRTWVDWDEPVVDDEHFPSIGAEFDASGGSQSVTIGAARCRVMELASLVDFARTRL</sequence>
<dbReference type="Pfam" id="PF02522">
    <property type="entry name" value="Antibiotic_NAT"/>
    <property type="match status" value="1"/>
</dbReference>
<dbReference type="PANTHER" id="PTHR11104">
    <property type="entry name" value="AMINOGLYCOSIDE N3-ACETYLTRANSFERASE"/>
    <property type="match status" value="1"/>
</dbReference>